<feature type="chain" id="PRO_5007830144" evidence="5">
    <location>
        <begin position="31"/>
        <end position="420"/>
    </location>
</feature>
<comment type="caution">
    <text evidence="7">The sequence shown here is derived from an EMBL/GenBank/DDBJ whole genome shotgun (WGS) entry which is preliminary data.</text>
</comment>
<evidence type="ECO:0000256" key="2">
    <source>
        <dbReference type="ARBA" id="ARBA00022827"/>
    </source>
</evidence>
<dbReference type="Pfam" id="PF01494">
    <property type="entry name" value="FAD_binding_3"/>
    <property type="match status" value="2"/>
</dbReference>
<evidence type="ECO:0000256" key="5">
    <source>
        <dbReference type="SAM" id="SignalP"/>
    </source>
</evidence>
<dbReference type="PANTHER" id="PTHR46972">
    <property type="entry name" value="MONOOXYGENASE ASQM-RELATED"/>
    <property type="match status" value="1"/>
</dbReference>
<keyword evidence="2" id="KW-0274">FAD</keyword>
<dbReference type="AlphaFoldDB" id="A0A161YBF8"/>
<dbReference type="Gene3D" id="3.50.50.60">
    <property type="entry name" value="FAD/NAD(P)-binding domain"/>
    <property type="match status" value="1"/>
</dbReference>
<dbReference type="Proteomes" id="UP000076552">
    <property type="component" value="Unassembled WGS sequence"/>
</dbReference>
<keyword evidence="1" id="KW-0285">Flavoprotein</keyword>
<evidence type="ECO:0000256" key="1">
    <source>
        <dbReference type="ARBA" id="ARBA00022630"/>
    </source>
</evidence>
<dbReference type="PRINTS" id="PR00420">
    <property type="entry name" value="RNGMNOXGNASE"/>
</dbReference>
<gene>
    <name evidence="7" type="ORF">CT0861_09311</name>
</gene>
<dbReference type="PANTHER" id="PTHR46972:SF1">
    <property type="entry name" value="FAD DEPENDENT OXIDOREDUCTASE DOMAIN-CONTAINING PROTEIN"/>
    <property type="match status" value="1"/>
</dbReference>
<keyword evidence="8" id="KW-1185">Reference proteome</keyword>
<name>A0A161YBF8_9PEZI</name>
<evidence type="ECO:0000313" key="7">
    <source>
        <dbReference type="EMBL" id="KZL69457.1"/>
    </source>
</evidence>
<keyword evidence="4" id="KW-0503">Monooxygenase</keyword>
<dbReference type="GO" id="GO:0071949">
    <property type="term" value="F:FAD binding"/>
    <property type="evidence" value="ECO:0007669"/>
    <property type="project" value="InterPro"/>
</dbReference>
<keyword evidence="3" id="KW-0560">Oxidoreductase</keyword>
<evidence type="ECO:0000259" key="6">
    <source>
        <dbReference type="Pfam" id="PF01494"/>
    </source>
</evidence>
<dbReference type="InterPro" id="IPR002938">
    <property type="entry name" value="FAD-bd"/>
</dbReference>
<evidence type="ECO:0000256" key="3">
    <source>
        <dbReference type="ARBA" id="ARBA00023002"/>
    </source>
</evidence>
<dbReference type="SUPFAM" id="SSF51905">
    <property type="entry name" value="FAD/NAD(P)-binding domain"/>
    <property type="match status" value="1"/>
</dbReference>
<keyword evidence="5" id="KW-0732">Signal</keyword>
<protein>
    <submittedName>
        <fullName evidence="7">Tetracycline resistance protein from transposon</fullName>
    </submittedName>
</protein>
<dbReference type="GO" id="GO:0004497">
    <property type="term" value="F:monooxygenase activity"/>
    <property type="evidence" value="ECO:0007669"/>
    <property type="project" value="UniProtKB-KW"/>
</dbReference>
<reference evidence="7 8" key="1">
    <citation type="submission" date="2015-06" db="EMBL/GenBank/DDBJ databases">
        <title>Survival trade-offs in plant roots during colonization by closely related pathogenic and mutualistic fungi.</title>
        <authorList>
            <person name="Hacquard S."/>
            <person name="Kracher B."/>
            <person name="Hiruma K."/>
            <person name="Weinman A."/>
            <person name="Muench P."/>
            <person name="Garrido Oter R."/>
            <person name="Ver Loren van Themaat E."/>
            <person name="Dallerey J.-F."/>
            <person name="Damm U."/>
            <person name="Henrissat B."/>
            <person name="Lespinet O."/>
            <person name="Thon M."/>
            <person name="Kemen E."/>
            <person name="McHardy A.C."/>
            <person name="Schulze-Lefert P."/>
            <person name="O'Connell R.J."/>
        </authorList>
    </citation>
    <scope>NUCLEOTIDE SEQUENCE [LARGE SCALE GENOMIC DNA]</scope>
    <source>
        <strain evidence="7 8">0861</strain>
    </source>
</reference>
<feature type="signal peptide" evidence="5">
    <location>
        <begin position="1"/>
        <end position="30"/>
    </location>
</feature>
<proteinExistence type="predicted"/>
<dbReference type="InterPro" id="IPR036188">
    <property type="entry name" value="FAD/NAD-bd_sf"/>
</dbReference>
<feature type="domain" description="FAD-binding" evidence="6">
    <location>
        <begin position="299"/>
        <end position="345"/>
    </location>
</feature>
<evidence type="ECO:0000313" key="8">
    <source>
        <dbReference type="Proteomes" id="UP000076552"/>
    </source>
</evidence>
<evidence type="ECO:0000256" key="4">
    <source>
        <dbReference type="ARBA" id="ARBA00023033"/>
    </source>
</evidence>
<sequence length="420" mass="45810">MMPGPRIAVIGAGPAGCLLARLLYLANVDATVFEGEASSDFRSQGGSLDLHTETGLAALKQAGLFDDFLRHARYDGQYMAIVDKNNRPWFIKSATGPGSKIQERPEIDRPKLRELLAESLPEGMIKWGHRLREITQEGTLIFEHTVISDFDLVIGADGAWSKVRKLLAPDVRPLWTGIGLYGMSIPNAAETAPDVYKLTNRGSVFANSDGKRLTIQQMGDGSLSVYASTVGGSSEDWASPNVCGYDSGNLGAVKKALLVLYQDWSPELTEAIVKAAGDCSPRSLYMLPVGFRWAHRRGVTAIGDAAHLMTPFAGEGVNVALEDAMKLADAIIGAVTKGDGLDLLDQKIEAFEQEMFPRMEKVQRLTEELMGDYMFTAGSPRTTIATSITRHVKFETPRVLHPLAAGMVHLFFFIRRLLAP</sequence>
<accession>A0A161YBF8</accession>
<dbReference type="STRING" id="708197.A0A161YBF8"/>
<dbReference type="EMBL" id="LFIV01000106">
    <property type="protein sequence ID" value="KZL69457.1"/>
    <property type="molecule type" value="Genomic_DNA"/>
</dbReference>
<organism evidence="7 8">
    <name type="scientific">Colletotrichum tofieldiae</name>
    <dbReference type="NCBI Taxonomy" id="708197"/>
    <lineage>
        <taxon>Eukaryota</taxon>
        <taxon>Fungi</taxon>
        <taxon>Dikarya</taxon>
        <taxon>Ascomycota</taxon>
        <taxon>Pezizomycotina</taxon>
        <taxon>Sordariomycetes</taxon>
        <taxon>Hypocreomycetidae</taxon>
        <taxon>Glomerellales</taxon>
        <taxon>Glomerellaceae</taxon>
        <taxon>Colletotrichum</taxon>
        <taxon>Colletotrichum spaethianum species complex</taxon>
    </lineage>
</organism>
<feature type="domain" description="FAD-binding" evidence="6">
    <location>
        <begin position="7"/>
        <end position="168"/>
    </location>
</feature>